<evidence type="ECO:0000256" key="7">
    <source>
        <dbReference type="ARBA" id="ARBA00022801"/>
    </source>
</evidence>
<dbReference type="Proteomes" id="UP000594771">
    <property type="component" value="Chromosome"/>
</dbReference>
<keyword evidence="5 13" id="KW-0255">Endonuclease</keyword>
<dbReference type="AlphaFoldDB" id="A0A0X8FE55"/>
<protein>
    <recommendedName>
        <fullName evidence="12 13">Holliday junction resolvase RecU</fullName>
        <ecNumber evidence="13 14">3.1.21.10</ecNumber>
    </recommendedName>
    <alternativeName>
        <fullName evidence="13">Recombination protein U homolog</fullName>
    </alternativeName>
</protein>
<name>A0A0X8FE55_9LACT</name>
<dbReference type="KEGG" id="aun:AWM73_03820"/>
<evidence type="ECO:0000256" key="10">
    <source>
        <dbReference type="ARBA" id="ARBA00023204"/>
    </source>
</evidence>
<keyword evidence="19" id="KW-1185">Reference proteome</keyword>
<evidence type="ECO:0000256" key="3">
    <source>
        <dbReference type="ARBA" id="ARBA00022722"/>
    </source>
</evidence>
<keyword evidence="10 13" id="KW-0234">DNA repair</keyword>
<dbReference type="RefSeq" id="WP_060778152.1">
    <property type="nucleotide sequence ID" value="NZ_CAJHLF010000002.1"/>
</dbReference>
<evidence type="ECO:0000256" key="13">
    <source>
        <dbReference type="HAMAP-Rule" id="MF_00130"/>
    </source>
</evidence>
<dbReference type="HAMAP" id="MF_00130">
    <property type="entry name" value="RecU"/>
    <property type="match status" value="1"/>
</dbReference>
<reference evidence="16" key="2">
    <citation type="submission" date="2022-09" db="EMBL/GenBank/DDBJ databases">
        <title>Aerococcus urinae taxonomy study.</title>
        <authorList>
            <person name="Christensen J."/>
            <person name="Senneby E."/>
        </authorList>
    </citation>
    <scope>NUCLEOTIDE SEQUENCE</scope>
    <source>
        <strain evidence="16">NLD-066-U95</strain>
    </source>
</reference>
<dbReference type="CDD" id="cd22354">
    <property type="entry name" value="RecU-like"/>
    <property type="match status" value="1"/>
</dbReference>
<feature type="binding site" evidence="13">
    <location>
        <position position="119"/>
    </location>
    <ligand>
        <name>Mg(2+)</name>
        <dbReference type="ChEBI" id="CHEBI:18420"/>
    </ligand>
</feature>
<dbReference type="GO" id="GO:0007059">
    <property type="term" value="P:chromosome segregation"/>
    <property type="evidence" value="ECO:0007669"/>
    <property type="project" value="UniProtKB-UniRule"/>
</dbReference>
<dbReference type="PIRSF" id="PIRSF037785">
    <property type="entry name" value="RecU"/>
    <property type="match status" value="1"/>
</dbReference>
<dbReference type="InterPro" id="IPR004612">
    <property type="entry name" value="Resolv_RecU"/>
</dbReference>
<comment type="function">
    <text evidence="13">Endonuclease that resolves Holliday junction intermediates in genetic recombination. Cleaves mobile four-strand junctions by introducing symmetrical nicks in paired strands. Promotes annealing of linear ssDNA with homologous dsDNA. Required for DNA repair, homologous recombination and chromosome segregation.</text>
</comment>
<dbReference type="GO" id="GO:0000287">
    <property type="term" value="F:magnesium ion binding"/>
    <property type="evidence" value="ECO:0007669"/>
    <property type="project" value="UniProtKB-UniRule"/>
</dbReference>
<feature type="binding site" evidence="13">
    <location>
        <position position="100"/>
    </location>
    <ligand>
        <name>Mg(2+)</name>
        <dbReference type="ChEBI" id="CHEBI:18420"/>
    </ligand>
</feature>
<keyword evidence="9 13" id="KW-0233">DNA recombination</keyword>
<dbReference type="Proteomes" id="UP001069145">
    <property type="component" value="Unassembled WGS sequence"/>
</dbReference>
<evidence type="ECO:0000256" key="1">
    <source>
        <dbReference type="ARBA" id="ARBA00004496"/>
    </source>
</evidence>
<comment type="catalytic activity">
    <reaction evidence="13">
        <text>Endonucleolytic cleavage at a junction such as a reciprocal single-stranded crossover between two homologous DNA duplexes (Holliday junction).</text>
        <dbReference type="EC" id="3.1.21.10"/>
    </reaction>
</comment>
<dbReference type="EMBL" id="CP065662">
    <property type="protein sequence ID" value="QPS00989.1"/>
    <property type="molecule type" value="Genomic_DNA"/>
</dbReference>
<evidence type="ECO:0000256" key="5">
    <source>
        <dbReference type="ARBA" id="ARBA00022759"/>
    </source>
</evidence>
<dbReference type="GO" id="GO:0008821">
    <property type="term" value="F:crossover junction DNA endonuclease activity"/>
    <property type="evidence" value="ECO:0007669"/>
    <property type="project" value="UniProtKB-EC"/>
</dbReference>
<evidence type="ECO:0000313" key="18">
    <source>
        <dbReference type="Proteomes" id="UP000594771"/>
    </source>
</evidence>
<dbReference type="Gene3D" id="3.40.1350.10">
    <property type="match status" value="1"/>
</dbReference>
<keyword evidence="3 13" id="KW-0540">Nuclease</keyword>
<evidence type="ECO:0000256" key="14">
    <source>
        <dbReference type="NCBIfam" id="TIGR00648"/>
    </source>
</evidence>
<evidence type="ECO:0000256" key="8">
    <source>
        <dbReference type="ARBA" id="ARBA00022842"/>
    </source>
</evidence>
<feature type="site" description="Transition state stabilizer" evidence="13">
    <location>
        <position position="102"/>
    </location>
</feature>
<dbReference type="GO" id="GO:0006310">
    <property type="term" value="P:DNA recombination"/>
    <property type="evidence" value="ECO:0007669"/>
    <property type="project" value="UniProtKB-UniRule"/>
</dbReference>
<comment type="cofactor">
    <cofactor evidence="13">
        <name>Mg(2+)</name>
        <dbReference type="ChEBI" id="CHEBI:18420"/>
    </cofactor>
    <text evidence="13">Binds 1 Mg(2+) ion per subunit.</text>
</comment>
<evidence type="ECO:0000313" key="16">
    <source>
        <dbReference type="EMBL" id="MCY3052683.1"/>
    </source>
</evidence>
<evidence type="ECO:0000256" key="11">
    <source>
        <dbReference type="ARBA" id="ARBA00023447"/>
    </source>
</evidence>
<keyword evidence="2 13" id="KW-0963">Cytoplasm</keyword>
<feature type="binding site" evidence="13">
    <location>
        <position position="87"/>
    </location>
    <ligand>
        <name>Mg(2+)</name>
        <dbReference type="ChEBI" id="CHEBI:18420"/>
    </ligand>
</feature>
<dbReference type="NCBIfam" id="NF002584">
    <property type="entry name" value="PRK02234.1-5"/>
    <property type="match status" value="1"/>
</dbReference>
<feature type="region of interest" description="Disordered" evidence="15">
    <location>
        <begin position="1"/>
        <end position="23"/>
    </location>
</feature>
<dbReference type="GO" id="GO:0005737">
    <property type="term" value="C:cytoplasm"/>
    <property type="evidence" value="ECO:0007669"/>
    <property type="project" value="UniProtKB-SubCell"/>
</dbReference>
<dbReference type="GeneID" id="35767385"/>
<dbReference type="EC" id="3.1.21.10" evidence="13 14"/>
<evidence type="ECO:0000256" key="4">
    <source>
        <dbReference type="ARBA" id="ARBA00022723"/>
    </source>
</evidence>
<organism evidence="17 18">
    <name type="scientific">Aerococcus urinae</name>
    <dbReference type="NCBI Taxonomy" id="1376"/>
    <lineage>
        <taxon>Bacteria</taxon>
        <taxon>Bacillati</taxon>
        <taxon>Bacillota</taxon>
        <taxon>Bacilli</taxon>
        <taxon>Lactobacillales</taxon>
        <taxon>Aerococcaceae</taxon>
        <taxon>Aerococcus</taxon>
    </lineage>
</organism>
<dbReference type="InterPro" id="IPR011335">
    <property type="entry name" value="Restrct_endonuc-II-like"/>
</dbReference>
<evidence type="ECO:0000256" key="6">
    <source>
        <dbReference type="ARBA" id="ARBA00022763"/>
    </source>
</evidence>
<evidence type="ECO:0000256" key="15">
    <source>
        <dbReference type="SAM" id="MobiDB-lite"/>
    </source>
</evidence>
<accession>A0A0X8FE55</accession>
<sequence length="202" mass="23656">MYYPNGKKYHKTLPRSKHSKHQPKTIYAKRGMLLEDMLNDSNAWYLSHDLAVIHKKPTPIQVVHVDYPNRQHAKITEAYYRQASTTDYNGVYQGRYIDFEAKQTKTKTRFPLNNFHDHQIKHMEKCSQQGGISFVILHFTSLSQSYLYPLSALLEDWQAFQEGQKASISLKRIENQGYLIKIGYQPPLDYLAALDKYLQNNN</sequence>
<dbReference type="EMBL" id="JAOTML010000001">
    <property type="protein sequence ID" value="MCY3052683.1"/>
    <property type="molecule type" value="Genomic_DNA"/>
</dbReference>
<dbReference type="GO" id="GO:0006281">
    <property type="term" value="P:DNA repair"/>
    <property type="evidence" value="ECO:0007669"/>
    <property type="project" value="UniProtKB-UniRule"/>
</dbReference>
<comment type="similarity">
    <text evidence="11 13">Belongs to the RecU family.</text>
</comment>
<reference evidence="17 18" key="1">
    <citation type="submission" date="2020-12" db="EMBL/GenBank/DDBJ databases">
        <title>FDA dAtabase for Regulatory Grade micrObial Sequences (FDA-ARGOS): Supporting development and validation of Infectious Disease Dx tests.</title>
        <authorList>
            <person name="Sproer C."/>
            <person name="Gronow S."/>
            <person name="Severitt S."/>
            <person name="Schroder I."/>
            <person name="Tallon L."/>
            <person name="Sadzewicz L."/>
            <person name="Zhao X."/>
            <person name="Boylan J."/>
            <person name="Ott S."/>
            <person name="Bowen H."/>
            <person name="Vavikolanu K."/>
            <person name="Mehta A."/>
            <person name="Aluvathingal J."/>
            <person name="Nadendla S."/>
            <person name="Lowell S."/>
            <person name="Myers T."/>
            <person name="Yan Y."/>
            <person name="Sichtig H."/>
        </authorList>
    </citation>
    <scope>NUCLEOTIDE SEQUENCE [LARGE SCALE GENOMIC DNA]</scope>
    <source>
        <strain evidence="17 18">FDAARGOS_911</strain>
    </source>
</reference>
<keyword evidence="7 13" id="KW-0378">Hydrolase</keyword>
<gene>
    <name evidence="13 17" type="primary">recU</name>
    <name evidence="17" type="ORF">I6G68_06235</name>
    <name evidence="16" type="ORF">ODY43_01510</name>
</gene>
<keyword evidence="4 13" id="KW-0479">Metal-binding</keyword>
<evidence type="ECO:0000256" key="2">
    <source>
        <dbReference type="ARBA" id="ARBA00022490"/>
    </source>
</evidence>
<feature type="compositionally biased region" description="Basic residues" evidence="15">
    <location>
        <begin position="7"/>
        <end position="23"/>
    </location>
</feature>
<evidence type="ECO:0000256" key="12">
    <source>
        <dbReference type="ARBA" id="ARBA00029523"/>
    </source>
</evidence>
<dbReference type="OrthoDB" id="9783592at2"/>
<evidence type="ECO:0000313" key="17">
    <source>
        <dbReference type="EMBL" id="QPS00989.1"/>
    </source>
</evidence>
<keyword evidence="8 13" id="KW-0460">Magnesium</keyword>
<dbReference type="InterPro" id="IPR011856">
    <property type="entry name" value="tRNA_endonuc-like_dom_sf"/>
</dbReference>
<keyword evidence="6 13" id="KW-0227">DNA damage</keyword>
<comment type="subcellular location">
    <subcellularLocation>
        <location evidence="1 13">Cytoplasm</location>
    </subcellularLocation>
</comment>
<evidence type="ECO:0000313" key="19">
    <source>
        <dbReference type="Proteomes" id="UP001069145"/>
    </source>
</evidence>
<dbReference type="GO" id="GO:0003676">
    <property type="term" value="F:nucleic acid binding"/>
    <property type="evidence" value="ECO:0007669"/>
    <property type="project" value="InterPro"/>
</dbReference>
<dbReference type="NCBIfam" id="TIGR00648">
    <property type="entry name" value="recU"/>
    <property type="match status" value="1"/>
</dbReference>
<evidence type="ECO:0000256" key="9">
    <source>
        <dbReference type="ARBA" id="ARBA00023172"/>
    </source>
</evidence>
<dbReference type="SUPFAM" id="SSF52980">
    <property type="entry name" value="Restriction endonuclease-like"/>
    <property type="match status" value="1"/>
</dbReference>
<proteinExistence type="inferred from homology"/>
<dbReference type="Pfam" id="PF03838">
    <property type="entry name" value="RecU"/>
    <property type="match status" value="1"/>
</dbReference>
<feature type="binding site" evidence="13">
    <location>
        <position position="85"/>
    </location>
    <ligand>
        <name>Mg(2+)</name>
        <dbReference type="ChEBI" id="CHEBI:18420"/>
    </ligand>
</feature>